<organism evidence="1 2">
    <name type="scientific">Puccinia sorghi</name>
    <dbReference type="NCBI Taxonomy" id="27349"/>
    <lineage>
        <taxon>Eukaryota</taxon>
        <taxon>Fungi</taxon>
        <taxon>Dikarya</taxon>
        <taxon>Basidiomycota</taxon>
        <taxon>Pucciniomycotina</taxon>
        <taxon>Pucciniomycetes</taxon>
        <taxon>Pucciniales</taxon>
        <taxon>Pucciniaceae</taxon>
        <taxon>Puccinia</taxon>
    </lineage>
</organism>
<keyword evidence="2" id="KW-1185">Reference proteome</keyword>
<evidence type="ECO:0000313" key="1">
    <source>
        <dbReference type="EMBL" id="KNZ53040.1"/>
    </source>
</evidence>
<protein>
    <submittedName>
        <fullName evidence="1">Uncharacterized protein</fullName>
    </submittedName>
</protein>
<evidence type="ECO:0000313" key="2">
    <source>
        <dbReference type="Proteomes" id="UP000037035"/>
    </source>
</evidence>
<comment type="caution">
    <text evidence="1">The sequence shown here is derived from an EMBL/GenBank/DDBJ whole genome shotgun (WGS) entry which is preliminary data.</text>
</comment>
<accession>A0A0L6UYT7</accession>
<gene>
    <name evidence="1" type="ORF">VP01_3360g1</name>
</gene>
<dbReference type="Proteomes" id="UP000037035">
    <property type="component" value="Unassembled WGS sequence"/>
</dbReference>
<reference evidence="1 2" key="1">
    <citation type="submission" date="2015-08" db="EMBL/GenBank/DDBJ databases">
        <title>Next Generation Sequencing and Analysis of the Genome of Puccinia sorghi L Schw, the Causal Agent of Maize Common Rust.</title>
        <authorList>
            <person name="Rochi L."/>
            <person name="Burguener G."/>
            <person name="Darino M."/>
            <person name="Turjanski A."/>
            <person name="Kreff E."/>
            <person name="Dieguez M.J."/>
            <person name="Sacco F."/>
        </authorList>
    </citation>
    <scope>NUCLEOTIDE SEQUENCE [LARGE SCALE GENOMIC DNA]</scope>
    <source>
        <strain evidence="1 2">RO10H11247</strain>
    </source>
</reference>
<dbReference type="VEuPathDB" id="FungiDB:VP01_3360g1"/>
<name>A0A0L6UYT7_9BASI</name>
<sequence>MSRIVISPACLGRYGLLASDLANQSTQLQPAHPGTAPIPAIISTHQSTNQMPCIQSQGRRHNANLNFSGNAHLPFHISNTNPAMICFFNKSFICWAYQSRKRIIAIVKFYPFSTMDPSLKSQ</sequence>
<dbReference type="AlphaFoldDB" id="A0A0L6UYT7"/>
<proteinExistence type="predicted"/>
<dbReference type="EMBL" id="LAVV01008347">
    <property type="protein sequence ID" value="KNZ53040.1"/>
    <property type="molecule type" value="Genomic_DNA"/>
</dbReference>